<feature type="compositionally biased region" description="Acidic residues" evidence="1">
    <location>
        <begin position="93"/>
        <end position="125"/>
    </location>
</feature>
<reference evidence="3 4" key="1">
    <citation type="journal article" date="2017" name="BMC Genomics">
        <title>Whole-genome assembly of Babesia ovata and comparative genomics between closely related pathogens.</title>
        <authorList>
            <person name="Yamagishi J."/>
            <person name="Asada M."/>
            <person name="Hakimi H."/>
            <person name="Tanaka T.Q."/>
            <person name="Sugimoto C."/>
            <person name="Kawazu S."/>
        </authorList>
    </citation>
    <scope>NUCLEOTIDE SEQUENCE [LARGE SCALE GENOMIC DNA]</scope>
    <source>
        <strain evidence="3 4">Miyake</strain>
    </source>
</reference>
<organism evidence="3 4">
    <name type="scientific">Babesia ovata</name>
    <dbReference type="NCBI Taxonomy" id="189622"/>
    <lineage>
        <taxon>Eukaryota</taxon>
        <taxon>Sar</taxon>
        <taxon>Alveolata</taxon>
        <taxon>Apicomplexa</taxon>
        <taxon>Aconoidasida</taxon>
        <taxon>Piroplasmida</taxon>
        <taxon>Babesiidae</taxon>
        <taxon>Babesia</taxon>
    </lineage>
</organism>
<feature type="region of interest" description="Disordered" evidence="1">
    <location>
        <begin position="83"/>
        <end position="139"/>
    </location>
</feature>
<name>A0A2H6K6A8_9APIC</name>
<feature type="domain" description="Nucleoplasmin-like" evidence="2">
    <location>
        <begin position="3"/>
        <end position="92"/>
    </location>
</feature>
<evidence type="ECO:0000256" key="1">
    <source>
        <dbReference type="SAM" id="MobiDB-lite"/>
    </source>
</evidence>
<dbReference type="GeneID" id="39872289"/>
<sequence length="139" mass="15208">MLFATVIAPGATVTPKDDLASIVHLSHVCLNEPKNNEKTYLQLVDGSKTFNLCCLQKDVHESANLDIFFSVTGNVKLTTKGGKNEVHVTGYFEPEEESYVSDSDDEDIDDEEGGEDEEEGSEDEEPAAKRKNPGKGSKK</sequence>
<evidence type="ECO:0000259" key="2">
    <source>
        <dbReference type="Pfam" id="PF17800"/>
    </source>
</evidence>
<proteinExistence type="predicted"/>
<dbReference type="Pfam" id="PF17800">
    <property type="entry name" value="NPL"/>
    <property type="match status" value="1"/>
</dbReference>
<evidence type="ECO:0000313" key="4">
    <source>
        <dbReference type="Proteomes" id="UP000236319"/>
    </source>
</evidence>
<accession>A0A2H6K6A8</accession>
<comment type="caution">
    <text evidence="3">The sequence shown here is derived from an EMBL/GenBank/DDBJ whole genome shotgun (WGS) entry which is preliminary data.</text>
</comment>
<protein>
    <submittedName>
        <fullName evidence="3">Nuclear factor NF3</fullName>
    </submittedName>
</protein>
<dbReference type="Proteomes" id="UP000236319">
    <property type="component" value="Unassembled WGS sequence"/>
</dbReference>
<gene>
    <name evidence="3" type="ORF">BOVATA_000120</name>
</gene>
<dbReference type="VEuPathDB" id="PiroplasmaDB:BOVATA_000120"/>
<dbReference type="OrthoDB" id="1902587at2759"/>
<dbReference type="RefSeq" id="XP_028864762.1">
    <property type="nucleotide sequence ID" value="XM_029008929.1"/>
</dbReference>
<evidence type="ECO:0000313" key="3">
    <source>
        <dbReference type="EMBL" id="GBE58519.1"/>
    </source>
</evidence>
<dbReference type="Gene3D" id="2.60.120.340">
    <property type="entry name" value="Nucleoplasmin core domain"/>
    <property type="match status" value="1"/>
</dbReference>
<feature type="compositionally biased region" description="Basic residues" evidence="1">
    <location>
        <begin position="129"/>
        <end position="139"/>
    </location>
</feature>
<dbReference type="AlphaFoldDB" id="A0A2H6K6A8"/>
<keyword evidence="4" id="KW-1185">Reference proteome</keyword>
<dbReference type="InterPro" id="IPR041232">
    <property type="entry name" value="NPL"/>
</dbReference>
<dbReference type="EMBL" id="BDSA01000001">
    <property type="protein sequence ID" value="GBE58519.1"/>
    <property type="molecule type" value="Genomic_DNA"/>
</dbReference>